<dbReference type="PANTHER" id="PTHR12320:SF84">
    <property type="entry name" value="PROTEIN PHOSPHATASE"/>
    <property type="match status" value="1"/>
</dbReference>
<feature type="compositionally biased region" description="Basic and acidic residues" evidence="2">
    <location>
        <begin position="354"/>
        <end position="384"/>
    </location>
</feature>
<dbReference type="AlphaFoldDB" id="A0AAD5V1N1"/>
<proteinExistence type="inferred from homology"/>
<feature type="compositionally biased region" description="Low complexity" evidence="2">
    <location>
        <begin position="385"/>
        <end position="430"/>
    </location>
</feature>
<feature type="region of interest" description="Disordered" evidence="2">
    <location>
        <begin position="332"/>
        <end position="446"/>
    </location>
</feature>
<feature type="region of interest" description="Disordered" evidence="2">
    <location>
        <begin position="1"/>
        <end position="131"/>
    </location>
</feature>
<organism evidence="4 5">
    <name type="scientific">Meripilus lineatus</name>
    <dbReference type="NCBI Taxonomy" id="2056292"/>
    <lineage>
        <taxon>Eukaryota</taxon>
        <taxon>Fungi</taxon>
        <taxon>Dikarya</taxon>
        <taxon>Basidiomycota</taxon>
        <taxon>Agaricomycotina</taxon>
        <taxon>Agaricomycetes</taxon>
        <taxon>Polyporales</taxon>
        <taxon>Meripilaceae</taxon>
        <taxon>Meripilus</taxon>
    </lineage>
</organism>
<dbReference type="PROSITE" id="PS51746">
    <property type="entry name" value="PPM_2"/>
    <property type="match status" value="1"/>
</dbReference>
<dbReference type="GO" id="GO:0004722">
    <property type="term" value="F:protein serine/threonine phosphatase activity"/>
    <property type="evidence" value="ECO:0007669"/>
    <property type="project" value="UniProtKB-EC"/>
</dbReference>
<keyword evidence="1" id="KW-0460">Magnesium</keyword>
<feature type="compositionally biased region" description="Polar residues" evidence="2">
    <location>
        <begin position="166"/>
        <end position="175"/>
    </location>
</feature>
<protein>
    <recommendedName>
        <fullName evidence="1">Protein phosphatase</fullName>
        <ecNumber evidence="1">3.1.3.16</ecNumber>
    </recommendedName>
</protein>
<accession>A0AAD5V1N1</accession>
<evidence type="ECO:0000313" key="4">
    <source>
        <dbReference type="EMBL" id="KAJ3480079.1"/>
    </source>
</evidence>
<feature type="compositionally biased region" description="Low complexity" evidence="2">
    <location>
        <begin position="625"/>
        <end position="640"/>
    </location>
</feature>
<reference evidence="4" key="1">
    <citation type="submission" date="2022-07" db="EMBL/GenBank/DDBJ databases">
        <title>Genome Sequence of Physisporinus lineatus.</title>
        <authorList>
            <person name="Buettner E."/>
        </authorList>
    </citation>
    <scope>NUCLEOTIDE SEQUENCE</scope>
    <source>
        <strain evidence="4">VT162</strain>
    </source>
</reference>
<dbReference type="PANTHER" id="PTHR12320">
    <property type="entry name" value="PROTEIN PHOSPHATASE 2C"/>
    <property type="match status" value="1"/>
</dbReference>
<keyword evidence="1" id="KW-0464">Manganese</keyword>
<feature type="compositionally biased region" description="Polar residues" evidence="2">
    <location>
        <begin position="431"/>
        <end position="446"/>
    </location>
</feature>
<keyword evidence="1" id="KW-0378">Hydrolase</keyword>
<dbReference type="InterPro" id="IPR001932">
    <property type="entry name" value="PPM-type_phosphatase-like_dom"/>
</dbReference>
<feature type="compositionally biased region" description="Polar residues" evidence="2">
    <location>
        <begin position="122"/>
        <end position="131"/>
    </location>
</feature>
<dbReference type="EC" id="3.1.3.16" evidence="1"/>
<feature type="compositionally biased region" description="Low complexity" evidence="2">
    <location>
        <begin position="199"/>
        <end position="208"/>
    </location>
</feature>
<feature type="compositionally biased region" description="Low complexity" evidence="2">
    <location>
        <begin position="19"/>
        <end position="46"/>
    </location>
</feature>
<evidence type="ECO:0000313" key="5">
    <source>
        <dbReference type="Proteomes" id="UP001212997"/>
    </source>
</evidence>
<comment type="catalytic activity">
    <reaction evidence="1">
        <text>O-phospho-L-seryl-[protein] + H2O = L-seryl-[protein] + phosphate</text>
        <dbReference type="Rhea" id="RHEA:20629"/>
        <dbReference type="Rhea" id="RHEA-COMP:9863"/>
        <dbReference type="Rhea" id="RHEA-COMP:11604"/>
        <dbReference type="ChEBI" id="CHEBI:15377"/>
        <dbReference type="ChEBI" id="CHEBI:29999"/>
        <dbReference type="ChEBI" id="CHEBI:43474"/>
        <dbReference type="ChEBI" id="CHEBI:83421"/>
        <dbReference type="EC" id="3.1.3.16"/>
    </reaction>
</comment>
<dbReference type="InterPro" id="IPR039123">
    <property type="entry name" value="PPTC7"/>
</dbReference>
<name>A0AAD5V1N1_9APHY</name>
<comment type="caution">
    <text evidence="4">The sequence shown here is derived from an EMBL/GenBank/DDBJ whole genome shotgun (WGS) entry which is preliminary data.</text>
</comment>
<evidence type="ECO:0000256" key="2">
    <source>
        <dbReference type="SAM" id="MobiDB-lite"/>
    </source>
</evidence>
<comment type="cofactor">
    <cofactor evidence="1">
        <name>Mg(2+)</name>
        <dbReference type="ChEBI" id="CHEBI:18420"/>
    </cofactor>
</comment>
<dbReference type="Gene3D" id="3.60.40.10">
    <property type="entry name" value="PPM-type phosphatase domain"/>
    <property type="match status" value="1"/>
</dbReference>
<keyword evidence="1" id="KW-0904">Protein phosphatase</keyword>
<keyword evidence="5" id="KW-1185">Reference proteome</keyword>
<dbReference type="Proteomes" id="UP001212997">
    <property type="component" value="Unassembled WGS sequence"/>
</dbReference>
<comment type="similarity">
    <text evidence="1">Belongs to the PP2C family.</text>
</comment>
<gene>
    <name evidence="4" type="ORF">NLI96_g8609</name>
</gene>
<dbReference type="SUPFAM" id="SSF81606">
    <property type="entry name" value="PP2C-like"/>
    <property type="match status" value="1"/>
</dbReference>
<dbReference type="SMART" id="SM00332">
    <property type="entry name" value="PP2Cc"/>
    <property type="match status" value="1"/>
</dbReference>
<feature type="region of interest" description="Disordered" evidence="2">
    <location>
        <begin position="279"/>
        <end position="302"/>
    </location>
</feature>
<evidence type="ECO:0000256" key="1">
    <source>
        <dbReference type="RuleBase" id="RU366020"/>
    </source>
</evidence>
<feature type="region of interest" description="Disordered" evidence="2">
    <location>
        <begin position="668"/>
        <end position="704"/>
    </location>
</feature>
<dbReference type="InterPro" id="IPR036457">
    <property type="entry name" value="PPM-type-like_dom_sf"/>
</dbReference>
<feature type="compositionally biased region" description="Low complexity" evidence="2">
    <location>
        <begin position="93"/>
        <end position="112"/>
    </location>
</feature>
<feature type="region of interest" description="Disordered" evidence="2">
    <location>
        <begin position="157"/>
        <end position="211"/>
    </location>
</feature>
<feature type="domain" description="PPM-type phosphatase" evidence="3">
    <location>
        <begin position="211"/>
        <end position="733"/>
    </location>
</feature>
<dbReference type="GO" id="GO:0046872">
    <property type="term" value="F:metal ion binding"/>
    <property type="evidence" value="ECO:0007669"/>
    <property type="project" value="UniProtKB-UniRule"/>
</dbReference>
<comment type="catalytic activity">
    <reaction evidence="1">
        <text>O-phospho-L-threonyl-[protein] + H2O = L-threonyl-[protein] + phosphate</text>
        <dbReference type="Rhea" id="RHEA:47004"/>
        <dbReference type="Rhea" id="RHEA-COMP:11060"/>
        <dbReference type="Rhea" id="RHEA-COMP:11605"/>
        <dbReference type="ChEBI" id="CHEBI:15377"/>
        <dbReference type="ChEBI" id="CHEBI:30013"/>
        <dbReference type="ChEBI" id="CHEBI:43474"/>
        <dbReference type="ChEBI" id="CHEBI:61977"/>
        <dbReference type="EC" id="3.1.3.16"/>
    </reaction>
</comment>
<dbReference type="EMBL" id="JANAWD010000397">
    <property type="protein sequence ID" value="KAJ3480079.1"/>
    <property type="molecule type" value="Genomic_DNA"/>
</dbReference>
<feature type="region of interest" description="Disordered" evidence="2">
    <location>
        <begin position="624"/>
        <end position="643"/>
    </location>
</feature>
<evidence type="ECO:0000259" key="3">
    <source>
        <dbReference type="PROSITE" id="PS51746"/>
    </source>
</evidence>
<feature type="compositionally biased region" description="Low complexity" evidence="2">
    <location>
        <begin position="332"/>
        <end position="345"/>
    </location>
</feature>
<sequence length="746" mass="79304">MKIHQRLYSVRPPRPLAPPSATAAVASSSSAPRVRSNSASSPSSSSRGLHTLPLSFFDGPPTPPSSRPSSTNLVVSSRLAVEAKPEFESHSTNSPYSHPSQNSSQSQSNPSGHGPPPYPLAFTSSQSDASPSHFHSYSSHNIFFPYPALGPFPTLESVPQPLVDQPEQTPSATQRTRYHLDVGAYGIPKHSRDPRSSTDSRSSLPLHSGAQILSQDSRGSAVLVGEDAYFVRDNAMGVADGVGGWSKVNKNARVDGNSPSALFAQRLMSYCYEEVDAAMTSSSDPSSSSLEREREQLEDQLEDSLEDLSEGLDVLMILERAYDKTMKVHTSAAHASSGQSSSSGANKSDVGSMSERDKHRFVRKEGEGKGMRCEDTRSPVDPRSRSSPGAASSSSALSSPGPSKSSFSPSSPLSSSTSASGSSVPSSSKSNVKQHPQQSHSRTRNPMLQGSATALLAVLDHPSSPPASGVTQCASAPRSYFASSSSSSSLFAPKPRYPTPIPPLLNSNWYWAGKQDTKRDCPVVSQQPEVKDHGAVVRIAHLGDCMGMLIRGEEVVWRTEEMWWNFNTPVQLGPLSSTRPQDAKVFTIPVQADDILVLASDGLSDNLWDEDILDEVVRFKRSFMPPSDSSSPASSSSSSSGVAKEGILGRRTLAGMLSEALCSRARAVSERRGKSSSTTAAAMRVSASAPSEGPAGILSGEEDEVPFARRAREQGRAFRGGKLDDISVLIAVVSPVETAKIASSSS</sequence>
<comment type="cofactor">
    <cofactor evidence="1">
        <name>Mn(2+)</name>
        <dbReference type="ChEBI" id="CHEBI:29035"/>
    </cofactor>
</comment>
<keyword evidence="1" id="KW-0479">Metal-binding</keyword>